<keyword evidence="2" id="KW-1185">Reference proteome</keyword>
<dbReference type="RefSeq" id="WP_274378468.1">
    <property type="nucleotide sequence ID" value="NZ_JAQQCK010000002.1"/>
</dbReference>
<proteinExistence type="predicted"/>
<sequence length="41" mass="4664">MIPQNANKIQVVYRIGGLQKTTHFSTYPQMEKAAVTQKTNK</sequence>
<reference evidence="1 2" key="1">
    <citation type="journal article" date="2024" name="Chem. Sci.">
        <title>Discovery of megapolipeptins by genome mining of a Burkholderiales bacteria collection.</title>
        <authorList>
            <person name="Paulo B.S."/>
            <person name="Recchia M.J.J."/>
            <person name="Lee S."/>
            <person name="Fergusson C.H."/>
            <person name="Romanowski S.B."/>
            <person name="Hernandez A."/>
            <person name="Krull N."/>
            <person name="Liu D.Y."/>
            <person name="Cavanagh H."/>
            <person name="Bos A."/>
            <person name="Gray C.A."/>
            <person name="Murphy B.T."/>
            <person name="Linington R.G."/>
            <person name="Eustaquio A.S."/>
        </authorList>
    </citation>
    <scope>NUCLEOTIDE SEQUENCE [LARGE SCALE GENOMIC DNA]</scope>
    <source>
        <strain evidence="1 2">RL17-351-BIE-A</strain>
    </source>
</reference>
<gene>
    <name evidence="1" type="ORF">PQR03_11950</name>
</gene>
<evidence type="ECO:0000313" key="2">
    <source>
        <dbReference type="Proteomes" id="UP001629274"/>
    </source>
</evidence>
<comment type="caution">
    <text evidence="1">The sequence shown here is derived from an EMBL/GenBank/DDBJ whole genome shotgun (WGS) entry which is preliminary data.</text>
</comment>
<protein>
    <submittedName>
        <fullName evidence="1">Uncharacterized protein</fullName>
    </submittedName>
</protein>
<organism evidence="1 2">
    <name type="scientific">Paraburkholderia phytofirmans</name>
    <dbReference type="NCBI Taxonomy" id="261302"/>
    <lineage>
        <taxon>Bacteria</taxon>
        <taxon>Pseudomonadati</taxon>
        <taxon>Pseudomonadota</taxon>
        <taxon>Betaproteobacteria</taxon>
        <taxon>Burkholderiales</taxon>
        <taxon>Burkholderiaceae</taxon>
        <taxon>Paraburkholderia</taxon>
    </lineage>
</organism>
<name>A0ABW9BEN2_9BURK</name>
<evidence type="ECO:0000313" key="1">
    <source>
        <dbReference type="EMBL" id="MFM0238846.1"/>
    </source>
</evidence>
<accession>A0ABW9BEN2</accession>
<dbReference type="Proteomes" id="UP001629274">
    <property type="component" value="Unassembled WGS sequence"/>
</dbReference>
<dbReference type="EMBL" id="JAQQDR010000004">
    <property type="protein sequence ID" value="MFM0238846.1"/>
    <property type="molecule type" value="Genomic_DNA"/>
</dbReference>